<dbReference type="Proteomes" id="UP000000503">
    <property type="component" value="Chromosome"/>
</dbReference>
<evidence type="ECO:0000256" key="1">
    <source>
        <dbReference type="SAM" id="MobiDB-lite"/>
    </source>
</evidence>
<dbReference type="STRING" id="744872.Spica_1237"/>
<dbReference type="KEGG" id="scd:Spica_1237"/>
<keyword evidence="3" id="KW-1185">Reference proteome</keyword>
<dbReference type="EMBL" id="CP002868">
    <property type="protein sequence ID" value="AEJ19383.1"/>
    <property type="molecule type" value="Genomic_DNA"/>
</dbReference>
<gene>
    <name evidence="2" type="ordered locus">Spica_1237</name>
</gene>
<organism evidence="2 3">
    <name type="scientific">Gracilinema caldarium (strain ATCC 51460 / DSM 7334 / H1)</name>
    <name type="common">Treponema caldarium</name>
    <dbReference type="NCBI Taxonomy" id="744872"/>
    <lineage>
        <taxon>Bacteria</taxon>
        <taxon>Pseudomonadati</taxon>
        <taxon>Spirochaetota</taxon>
        <taxon>Spirochaetia</taxon>
        <taxon>Spirochaetales</taxon>
        <taxon>Breznakiellaceae</taxon>
        <taxon>Gracilinema</taxon>
    </lineage>
</organism>
<dbReference type="AlphaFoldDB" id="F8F1P9"/>
<protein>
    <recommendedName>
        <fullName evidence="4">YD repeat-containing protein</fullName>
    </recommendedName>
</protein>
<dbReference type="eggNOG" id="ENOG5031CX5">
    <property type="taxonomic scope" value="Bacteria"/>
</dbReference>
<dbReference type="HOGENOM" id="CLU_717530_0_0_12"/>
<evidence type="ECO:0000313" key="3">
    <source>
        <dbReference type="Proteomes" id="UP000000503"/>
    </source>
</evidence>
<sequence>MKKIMMPVLFLLILHNVFASEWYRSDSGGIALESLSSVLALREEYALEVTTCDALNLPDILNNLEKNAGSIVAEYLYHKKQIIMRRYKLYDGQKKLRLVSQFTAQGFVWIERYDSKRRLYEEYWSLDASTWYKKVYLFNRERPTTTRTYVGNFNRDWLLLSTDIYQYDRTGFLRTIERNIRSKDVESNSTEWFSKDVPSLSTVNKPGPGSSGISSNSSTDRETSILYSLDVQGRVIREQHKNKDGIIVYEKINTWEKDRVSSVLITENGKITKVEYTYDNQGNRSSEKYYYGSELVRQIFIQGKKETEELYDKGELLLRTIWVDGVKQSEYRPSRPILQP</sequence>
<evidence type="ECO:0000313" key="2">
    <source>
        <dbReference type="EMBL" id="AEJ19383.1"/>
    </source>
</evidence>
<dbReference type="OrthoDB" id="360095at2"/>
<name>F8F1P9_GRAC1</name>
<feature type="compositionally biased region" description="Low complexity" evidence="1">
    <location>
        <begin position="206"/>
        <end position="218"/>
    </location>
</feature>
<dbReference type="Gene3D" id="2.180.10.10">
    <property type="entry name" value="RHS repeat-associated core"/>
    <property type="match status" value="1"/>
</dbReference>
<reference evidence="3" key="1">
    <citation type="journal article" date="2013" name="Stand. Genomic Sci.">
        <title>Genome sequence of the thermophilic fresh-water bacterium Spirochaeta caldaria type strain (H1(T)), reclassification of Spirochaeta caldaria, Spirochaeta stenostrepta, and Spirochaeta zuelzerae in the genus Treponema as Treponema caldaria comb. nov., Treponema stenostrepta comb. nov., and Treponema zuelzerae comb. nov., and emendation of the genus Treponema.</title>
        <authorList>
            <person name="Abt B."/>
            <person name="Goker M."/>
            <person name="Scheuner C."/>
            <person name="Han C."/>
            <person name="Lu M."/>
            <person name="Misra M."/>
            <person name="Lapidus A."/>
            <person name="Nolan M."/>
            <person name="Lucas S."/>
            <person name="Hammon N."/>
            <person name="Deshpande S."/>
            <person name="Cheng J.F."/>
            <person name="Tapia R."/>
            <person name="Goodwin L.A."/>
            <person name="Pitluck S."/>
            <person name="Liolios K."/>
            <person name="Pagani I."/>
            <person name="Ivanova N."/>
            <person name="Mavromatis K."/>
            <person name="Mikhailova N."/>
            <person name="Huntemann M."/>
            <person name="Pati A."/>
            <person name="Chen A."/>
            <person name="Palaniappan K."/>
            <person name="Land M."/>
            <person name="Hauser L."/>
            <person name="Jeffries C.D."/>
            <person name="Rohde M."/>
            <person name="Spring S."/>
            <person name="Gronow S."/>
            <person name="Detter J.C."/>
            <person name="Bristow J."/>
            <person name="Eisen J.A."/>
            <person name="Markowitz V."/>
            <person name="Hugenholtz P."/>
            <person name="Kyrpides N.C."/>
            <person name="Woyke T."/>
            <person name="Klenk H.P."/>
        </authorList>
    </citation>
    <scope>NUCLEOTIDE SEQUENCE</scope>
    <source>
        <strain evidence="3">ATCC 51460 / DSM 7334 / H1</strain>
    </source>
</reference>
<proteinExistence type="predicted"/>
<evidence type="ECO:0008006" key="4">
    <source>
        <dbReference type="Google" id="ProtNLM"/>
    </source>
</evidence>
<feature type="region of interest" description="Disordered" evidence="1">
    <location>
        <begin position="200"/>
        <end position="219"/>
    </location>
</feature>
<dbReference type="RefSeq" id="WP_013968694.1">
    <property type="nucleotide sequence ID" value="NC_015732.1"/>
</dbReference>
<accession>F8F1P9</accession>